<comment type="caution">
    <text evidence="2">The sequence shown here is derived from an EMBL/GenBank/DDBJ whole genome shotgun (WGS) entry which is preliminary data.</text>
</comment>
<proteinExistence type="predicted"/>
<dbReference type="Pfam" id="PF13538">
    <property type="entry name" value="UvrD_C_2"/>
    <property type="match status" value="1"/>
</dbReference>
<organism evidence="2 3">
    <name type="scientific">Methyloprofundus sedimenti</name>
    <dbReference type="NCBI Taxonomy" id="1420851"/>
    <lineage>
        <taxon>Bacteria</taxon>
        <taxon>Pseudomonadati</taxon>
        <taxon>Pseudomonadota</taxon>
        <taxon>Gammaproteobacteria</taxon>
        <taxon>Methylococcales</taxon>
        <taxon>Methylococcaceae</taxon>
        <taxon>Methyloprofundus</taxon>
    </lineage>
</organism>
<accession>A0A1V8M790</accession>
<protein>
    <recommendedName>
        <fullName evidence="1">UvrD-like helicase C-terminal domain-containing protein</fullName>
    </recommendedName>
</protein>
<sequence length="114" mass="12810">MELDLAYAITIYKSQGSAVKAVIIPILTQHFKMLYRNLIYTGLTRAKDLAVFVGARRALSMAIQQQNVSQRQTTVKLLIKGQTTHRTGSLENDYSLYNSGQFFLPRIAVRTSSV</sequence>
<keyword evidence="3" id="KW-1185">Reference proteome</keyword>
<dbReference type="InterPro" id="IPR027417">
    <property type="entry name" value="P-loop_NTPase"/>
</dbReference>
<dbReference type="AlphaFoldDB" id="A0A1V8M790"/>
<dbReference type="OrthoDB" id="9803432at2"/>
<evidence type="ECO:0000259" key="1">
    <source>
        <dbReference type="Pfam" id="PF13538"/>
    </source>
</evidence>
<dbReference type="STRING" id="1420851.AU255_06080"/>
<dbReference type="Gene3D" id="3.40.50.300">
    <property type="entry name" value="P-loop containing nucleotide triphosphate hydrolases"/>
    <property type="match status" value="1"/>
</dbReference>
<name>A0A1V8M790_9GAMM</name>
<gene>
    <name evidence="2" type="ORF">AU255_06080</name>
</gene>
<feature type="domain" description="UvrD-like helicase C-terminal" evidence="1">
    <location>
        <begin position="5"/>
        <end position="53"/>
    </location>
</feature>
<dbReference type="EMBL" id="LPUF01000001">
    <property type="protein sequence ID" value="OQK17444.1"/>
    <property type="molecule type" value="Genomic_DNA"/>
</dbReference>
<reference evidence="2 3" key="1">
    <citation type="submission" date="2015-12" db="EMBL/GenBank/DDBJ databases">
        <authorList>
            <person name="Shamseldin A."/>
            <person name="Moawad H."/>
            <person name="Abd El-Rahim W.M."/>
            <person name="Sadowsky M.J."/>
        </authorList>
    </citation>
    <scope>NUCLEOTIDE SEQUENCE [LARGE SCALE GENOMIC DNA]</scope>
    <source>
        <strain evidence="2 3">WF1</strain>
    </source>
</reference>
<evidence type="ECO:0000313" key="2">
    <source>
        <dbReference type="EMBL" id="OQK17444.1"/>
    </source>
</evidence>
<dbReference type="CDD" id="cd18809">
    <property type="entry name" value="SF1_C_RecD"/>
    <property type="match status" value="1"/>
</dbReference>
<dbReference type="InterPro" id="IPR027785">
    <property type="entry name" value="UvrD-like_helicase_C"/>
</dbReference>
<dbReference type="Proteomes" id="UP000191980">
    <property type="component" value="Unassembled WGS sequence"/>
</dbReference>
<dbReference type="SUPFAM" id="SSF52540">
    <property type="entry name" value="P-loop containing nucleoside triphosphate hydrolases"/>
    <property type="match status" value="1"/>
</dbReference>
<evidence type="ECO:0000313" key="3">
    <source>
        <dbReference type="Proteomes" id="UP000191980"/>
    </source>
</evidence>